<proteinExistence type="inferred from homology"/>
<comment type="caution">
    <text evidence="26">The sequence shown here is derived from an EMBL/GenBank/DDBJ whole genome shotgun (WGS) entry which is preliminary data.</text>
</comment>
<keyword evidence="15" id="KW-0067">ATP-binding</keyword>
<dbReference type="OrthoDB" id="422187at2759"/>
<keyword evidence="10" id="KW-0662">Pyridine nucleotide biosynthesis</keyword>
<evidence type="ECO:0000256" key="10">
    <source>
        <dbReference type="ARBA" id="ARBA00022642"/>
    </source>
</evidence>
<feature type="compositionally biased region" description="Polar residues" evidence="24">
    <location>
        <begin position="470"/>
        <end position="479"/>
    </location>
</feature>
<dbReference type="EC" id="2.7.7.18" evidence="7"/>
<evidence type="ECO:0000256" key="16">
    <source>
        <dbReference type="ARBA" id="ARBA00022842"/>
    </source>
</evidence>
<keyword evidence="14" id="KW-0862">Zinc</keyword>
<evidence type="ECO:0000256" key="19">
    <source>
        <dbReference type="ARBA" id="ARBA00048514"/>
    </source>
</evidence>
<sequence>MLTNLCMESNQRREESRKSHEGSPALGMNGISMPQYLLRCICMTSADHGNEIYKKKEEMGSPAKVVLLACGSFNPVTNMHLRMFELARDSLQRTGRYRVVGGIISPVNDKYAKKDLVSAKHRCSMVRTALKSSDWIRMDPWESEQEQWQETAKVLEHHQRNLDSISNANFSSTSSTPSKKRKLDESPTSEPANFPLSQRLLDVSNQNDTEPIRLKLLCGADLLESFAVPNLWSDDDIENIVKNYGLVCISRSGANAQKFIYDSDVLTRHQENIHLVTEWIQNEISATKIRRALRRGESVKYLLQDSVIDFIHEHNLYGIYNNITTGTKGVPHRQDQIDGDADTTTNDNECIKKAAHPQYLSPGLTPDHMSAAHMDISPSDKSSDKHSPNSNTTQSPESNTTHSPESNTSPESNVTRSPESNDTHSPERNHAHSPQSTTPEKDNDNRNKVHDKHIESKYFSPSRAPRNDSGYGSTNIYTDTRSSKYSQNVYICESDNQTMYGYKPQDGVYKSGGTVGRITYLPRVDAIYDDSMDFPEPPDYVASDNASLDTDAESQSYSENYLDEVYHPPRRSPNTFSGKAELRTRSVDRDTSYTYKFNNMRFDPQWGTNKNTASLPRICHQRGRQARFETKYLTRDMDQPNCGYSSGRPRHLEGTVELKGKELRDPSYNEGLEKKAPKACNEDVNSLVRRVKCMRVAMAPETCV</sequence>
<dbReference type="InterPro" id="IPR045094">
    <property type="entry name" value="NMNAT_euk"/>
</dbReference>
<comment type="catalytic activity">
    <reaction evidence="20">
        <text>beta-nicotinamide D-ribonucleotide + ATP + H(+) = diphosphate + NAD(+)</text>
        <dbReference type="Rhea" id="RHEA:21360"/>
        <dbReference type="ChEBI" id="CHEBI:14649"/>
        <dbReference type="ChEBI" id="CHEBI:15378"/>
        <dbReference type="ChEBI" id="CHEBI:30616"/>
        <dbReference type="ChEBI" id="CHEBI:33019"/>
        <dbReference type="ChEBI" id="CHEBI:57540"/>
        <dbReference type="EC" id="2.7.7.1"/>
    </reaction>
    <physiologicalReaction direction="left-to-right" evidence="20">
        <dbReference type="Rhea" id="RHEA:21361"/>
    </physiologicalReaction>
    <physiologicalReaction direction="right-to-left" evidence="20">
        <dbReference type="Rhea" id="RHEA:21362"/>
    </physiologicalReaction>
</comment>
<feature type="compositionally biased region" description="Basic and acidic residues" evidence="24">
    <location>
        <begin position="10"/>
        <end position="21"/>
    </location>
</feature>
<dbReference type="GO" id="GO:0004515">
    <property type="term" value="F:nicotinate-nucleotide adenylyltransferase activity"/>
    <property type="evidence" value="ECO:0007669"/>
    <property type="project" value="UniProtKB-EC"/>
</dbReference>
<comment type="cofactor">
    <cofactor evidence="2">
        <name>Zn(2+)</name>
        <dbReference type="ChEBI" id="CHEBI:29105"/>
    </cofactor>
</comment>
<evidence type="ECO:0000313" key="26">
    <source>
        <dbReference type="EMBL" id="CAH1782803.1"/>
    </source>
</evidence>
<dbReference type="FunFam" id="3.40.50.620:FF:000101">
    <property type="entry name" value="Nicotinamide-nucleotide adenylyltransferase"/>
    <property type="match status" value="1"/>
</dbReference>
<comment type="cofactor">
    <cofactor evidence="1">
        <name>Mg(2+)</name>
        <dbReference type="ChEBI" id="CHEBI:18420"/>
    </cofactor>
</comment>
<dbReference type="Pfam" id="PF01467">
    <property type="entry name" value="CTP_transf_like"/>
    <property type="match status" value="1"/>
</dbReference>
<dbReference type="GO" id="GO:0005634">
    <property type="term" value="C:nucleus"/>
    <property type="evidence" value="ECO:0007669"/>
    <property type="project" value="UniProtKB-SubCell"/>
</dbReference>
<dbReference type="PANTHER" id="PTHR12039">
    <property type="entry name" value="NICOTINAMIDE MONONUCLEOTIDE ADENYLYLTRANSFERASE"/>
    <property type="match status" value="1"/>
</dbReference>
<dbReference type="GO" id="GO:0000309">
    <property type="term" value="F:nicotinamide-nucleotide adenylyltransferase activity"/>
    <property type="evidence" value="ECO:0007669"/>
    <property type="project" value="UniProtKB-EC"/>
</dbReference>
<feature type="region of interest" description="Disordered" evidence="24">
    <location>
        <begin position="166"/>
        <end position="200"/>
    </location>
</feature>
<evidence type="ECO:0000256" key="11">
    <source>
        <dbReference type="ARBA" id="ARBA00022679"/>
    </source>
</evidence>
<keyword evidence="11" id="KW-0808">Transferase</keyword>
<gene>
    <name evidence="26" type="ORF">OFUS_LOCUS9212</name>
</gene>
<evidence type="ECO:0000256" key="15">
    <source>
        <dbReference type="ARBA" id="ARBA00022840"/>
    </source>
</evidence>
<evidence type="ECO:0000256" key="22">
    <source>
        <dbReference type="ARBA" id="ARBA00074014"/>
    </source>
</evidence>
<evidence type="ECO:0000256" key="9">
    <source>
        <dbReference type="ARBA" id="ARBA00022553"/>
    </source>
</evidence>
<dbReference type="PANTHER" id="PTHR12039:SF0">
    <property type="entry name" value="NICOTINAMIDE-NUCLEOTIDE ADENYLYLTRANSFERASE"/>
    <property type="match status" value="1"/>
</dbReference>
<dbReference type="NCBIfam" id="TIGR00482">
    <property type="entry name" value="nicotinate (nicotinamide) nucleotide adenylyltransferase"/>
    <property type="match status" value="1"/>
</dbReference>
<evidence type="ECO:0000256" key="13">
    <source>
        <dbReference type="ARBA" id="ARBA00022741"/>
    </source>
</evidence>
<comment type="pathway">
    <text evidence="4">Cofactor biosynthesis; NAD(+) biosynthesis; NAD(+) from nicotinamide D-ribonucleotide: step 1/1.</text>
</comment>
<dbReference type="InterPro" id="IPR014729">
    <property type="entry name" value="Rossmann-like_a/b/a_fold"/>
</dbReference>
<keyword evidence="16" id="KW-0460">Magnesium</keyword>
<dbReference type="CDD" id="cd09286">
    <property type="entry name" value="NMNAT_Eukarya"/>
    <property type="match status" value="1"/>
</dbReference>
<comment type="similarity">
    <text evidence="6">Belongs to the eukaryotic NMN adenylyltransferase family.</text>
</comment>
<feature type="region of interest" description="Disordered" evidence="24">
    <location>
        <begin position="1"/>
        <end position="27"/>
    </location>
</feature>
<evidence type="ECO:0000256" key="1">
    <source>
        <dbReference type="ARBA" id="ARBA00001946"/>
    </source>
</evidence>
<feature type="compositionally biased region" description="Basic and acidic residues" evidence="24">
    <location>
        <begin position="419"/>
        <end position="430"/>
    </location>
</feature>
<evidence type="ECO:0000256" key="3">
    <source>
        <dbReference type="ARBA" id="ARBA00004123"/>
    </source>
</evidence>
<evidence type="ECO:0000256" key="12">
    <source>
        <dbReference type="ARBA" id="ARBA00022695"/>
    </source>
</evidence>
<comment type="catalytic activity">
    <reaction evidence="19">
        <text>nicotinate beta-D-ribonucleotide + ATP + H(+) = deamido-NAD(+) + diphosphate</text>
        <dbReference type="Rhea" id="RHEA:22860"/>
        <dbReference type="ChEBI" id="CHEBI:15378"/>
        <dbReference type="ChEBI" id="CHEBI:30616"/>
        <dbReference type="ChEBI" id="CHEBI:33019"/>
        <dbReference type="ChEBI" id="CHEBI:57502"/>
        <dbReference type="ChEBI" id="CHEBI:58437"/>
        <dbReference type="EC" id="2.7.7.18"/>
    </reaction>
    <physiologicalReaction direction="left-to-right" evidence="19">
        <dbReference type="Rhea" id="RHEA:22861"/>
    </physiologicalReaction>
    <physiologicalReaction direction="right-to-left" evidence="19">
        <dbReference type="Rhea" id="RHEA:22862"/>
    </physiologicalReaction>
</comment>
<keyword evidence="17" id="KW-0520">NAD</keyword>
<evidence type="ECO:0000259" key="25">
    <source>
        <dbReference type="Pfam" id="PF01467"/>
    </source>
</evidence>
<protein>
    <recommendedName>
        <fullName evidence="22">Nicotinamide/nicotinic acid mononucleotide adenylyltransferase 1</fullName>
        <ecNumber evidence="8">2.7.7.1</ecNumber>
        <ecNumber evidence="7">2.7.7.18</ecNumber>
    </recommendedName>
    <alternativeName>
        <fullName evidence="23">Nicotinate-nucleotide adenylyltransferase 1</fullName>
    </alternativeName>
</protein>
<evidence type="ECO:0000313" key="27">
    <source>
        <dbReference type="Proteomes" id="UP000749559"/>
    </source>
</evidence>
<feature type="region of interest" description="Disordered" evidence="24">
    <location>
        <begin position="325"/>
        <end position="479"/>
    </location>
</feature>
<dbReference type="EC" id="2.7.7.1" evidence="8"/>
<dbReference type="InterPro" id="IPR004821">
    <property type="entry name" value="Cyt_trans-like"/>
</dbReference>
<name>A0A8S4NQ61_OWEFU</name>
<comment type="pathway">
    <text evidence="5">Cofactor biosynthesis; NAD(+) biosynthesis; deamido-NAD(+) from nicotinate D-ribonucleotide: step 1/1.</text>
</comment>
<dbReference type="GO" id="GO:0005524">
    <property type="term" value="F:ATP binding"/>
    <property type="evidence" value="ECO:0007669"/>
    <property type="project" value="UniProtKB-KW"/>
</dbReference>
<evidence type="ECO:0000256" key="5">
    <source>
        <dbReference type="ARBA" id="ARBA00005019"/>
    </source>
</evidence>
<feature type="compositionally biased region" description="Polar residues" evidence="24">
    <location>
        <begin position="392"/>
        <end position="418"/>
    </location>
</feature>
<evidence type="ECO:0000256" key="6">
    <source>
        <dbReference type="ARBA" id="ARBA00007064"/>
    </source>
</evidence>
<reference evidence="26" key="1">
    <citation type="submission" date="2022-03" db="EMBL/GenBank/DDBJ databases">
        <authorList>
            <person name="Martin C."/>
        </authorList>
    </citation>
    <scope>NUCLEOTIDE SEQUENCE</scope>
</reference>
<comment type="subcellular location">
    <subcellularLocation>
        <location evidence="3">Nucleus</location>
    </subcellularLocation>
</comment>
<evidence type="ECO:0000256" key="18">
    <source>
        <dbReference type="ARBA" id="ARBA00023242"/>
    </source>
</evidence>
<dbReference type="EMBL" id="CAIIXF020000005">
    <property type="protein sequence ID" value="CAH1782803.1"/>
    <property type="molecule type" value="Genomic_DNA"/>
</dbReference>
<keyword evidence="13" id="KW-0547">Nucleotide-binding</keyword>
<evidence type="ECO:0000256" key="2">
    <source>
        <dbReference type="ARBA" id="ARBA00001947"/>
    </source>
</evidence>
<feature type="domain" description="Cytidyltransferase-like" evidence="25">
    <location>
        <begin position="68"/>
        <end position="291"/>
    </location>
</feature>
<organism evidence="26 27">
    <name type="scientific">Owenia fusiformis</name>
    <name type="common">Polychaete worm</name>
    <dbReference type="NCBI Taxonomy" id="6347"/>
    <lineage>
        <taxon>Eukaryota</taxon>
        <taxon>Metazoa</taxon>
        <taxon>Spiralia</taxon>
        <taxon>Lophotrochozoa</taxon>
        <taxon>Annelida</taxon>
        <taxon>Polychaeta</taxon>
        <taxon>Sedentaria</taxon>
        <taxon>Canalipalpata</taxon>
        <taxon>Sabellida</taxon>
        <taxon>Oweniida</taxon>
        <taxon>Oweniidae</taxon>
        <taxon>Owenia</taxon>
    </lineage>
</organism>
<evidence type="ECO:0000256" key="23">
    <source>
        <dbReference type="ARBA" id="ARBA00079376"/>
    </source>
</evidence>
<evidence type="ECO:0000256" key="8">
    <source>
        <dbReference type="ARBA" id="ARBA00012390"/>
    </source>
</evidence>
<evidence type="ECO:0000256" key="4">
    <source>
        <dbReference type="ARBA" id="ARBA00004658"/>
    </source>
</evidence>
<dbReference type="InterPro" id="IPR005248">
    <property type="entry name" value="NadD/NMNAT"/>
</dbReference>
<dbReference type="Gene3D" id="3.40.50.620">
    <property type="entry name" value="HUPs"/>
    <property type="match status" value="1"/>
</dbReference>
<dbReference type="SUPFAM" id="SSF52374">
    <property type="entry name" value="Nucleotidylyl transferase"/>
    <property type="match status" value="1"/>
</dbReference>
<dbReference type="InterPro" id="IPR051182">
    <property type="entry name" value="Euk_NMN_adenylyltrnsfrase"/>
</dbReference>
<keyword evidence="9" id="KW-0597">Phosphoprotein</keyword>
<dbReference type="Proteomes" id="UP000749559">
    <property type="component" value="Unassembled WGS sequence"/>
</dbReference>
<dbReference type="GO" id="GO:0009435">
    <property type="term" value="P:NAD+ biosynthetic process"/>
    <property type="evidence" value="ECO:0007669"/>
    <property type="project" value="InterPro"/>
</dbReference>
<keyword evidence="27" id="KW-1185">Reference proteome</keyword>
<keyword evidence="12" id="KW-0548">Nucleotidyltransferase</keyword>
<comment type="subunit">
    <text evidence="21">Homohexamer. Interacts with ADPRT/PARP1.</text>
</comment>
<feature type="compositionally biased region" description="Low complexity" evidence="24">
    <location>
        <begin position="166"/>
        <end position="177"/>
    </location>
</feature>
<evidence type="ECO:0000256" key="24">
    <source>
        <dbReference type="SAM" id="MobiDB-lite"/>
    </source>
</evidence>
<evidence type="ECO:0000256" key="14">
    <source>
        <dbReference type="ARBA" id="ARBA00022833"/>
    </source>
</evidence>
<keyword evidence="18" id="KW-0539">Nucleus</keyword>
<feature type="compositionally biased region" description="Basic and acidic residues" evidence="24">
    <location>
        <begin position="439"/>
        <end position="456"/>
    </location>
</feature>
<dbReference type="AlphaFoldDB" id="A0A8S4NQ61"/>
<accession>A0A8S4NQ61</accession>
<evidence type="ECO:0000256" key="20">
    <source>
        <dbReference type="ARBA" id="ARBA00048969"/>
    </source>
</evidence>
<evidence type="ECO:0000256" key="21">
    <source>
        <dbReference type="ARBA" id="ARBA00064648"/>
    </source>
</evidence>
<evidence type="ECO:0000256" key="7">
    <source>
        <dbReference type="ARBA" id="ARBA00012389"/>
    </source>
</evidence>
<evidence type="ECO:0000256" key="17">
    <source>
        <dbReference type="ARBA" id="ARBA00023027"/>
    </source>
</evidence>